<dbReference type="InterPro" id="IPR011234">
    <property type="entry name" value="Fumarylacetoacetase-like_C"/>
</dbReference>
<dbReference type="AlphaFoldDB" id="A0A1W0BBK1"/>
<dbReference type="OrthoDB" id="9792137at2"/>
<evidence type="ECO:0000313" key="4">
    <source>
        <dbReference type="Proteomes" id="UP000188836"/>
    </source>
</evidence>
<dbReference type="PANTHER" id="PTHR30143:SF0">
    <property type="entry name" value="2-KETO-4-PENTENOATE HYDRATASE"/>
    <property type="match status" value="1"/>
</dbReference>
<keyword evidence="1" id="KW-0456">Lyase</keyword>
<comment type="caution">
    <text evidence="3">The sequence shown here is derived from an EMBL/GenBank/DDBJ whole genome shotgun (WGS) entry which is preliminary data.</text>
</comment>
<organism evidence="3 4">
    <name type="scientific">Nocardia donostiensis</name>
    <dbReference type="NCBI Taxonomy" id="1538463"/>
    <lineage>
        <taxon>Bacteria</taxon>
        <taxon>Bacillati</taxon>
        <taxon>Actinomycetota</taxon>
        <taxon>Actinomycetes</taxon>
        <taxon>Mycobacteriales</taxon>
        <taxon>Nocardiaceae</taxon>
        <taxon>Nocardia</taxon>
    </lineage>
</organism>
<keyword evidence="4" id="KW-1185">Reference proteome</keyword>
<accession>A0A1W0BBK1</accession>
<dbReference type="Gene3D" id="3.90.850.10">
    <property type="entry name" value="Fumarylacetoacetase-like, C-terminal domain"/>
    <property type="match status" value="1"/>
</dbReference>
<sequence>MSGTALTVGAAAIETAAARLRNATATGVPVAPVRDLIGRDNICAAYAVQRLVSEARRAAGTQLIGRKIGLTSAAVQAQLGVGQPDFGDLFDDMAFTDGDAVPADAVLQPRAEGEIAFVLAEDLTEGDLSYARVRAAIDYAVAAIEICGSRVAGWDISFGDTVADNASAGAFVLGRARRRLDEFEPREARMAMTIDGVEVSTGSGEDCLGDPVAAVVWLARQAHELGEPLRAGQIILSGALGPMRPIVAGNTIRCTVSDLGAVSFTVAEEP</sequence>
<dbReference type="SUPFAM" id="SSF56529">
    <property type="entry name" value="FAH"/>
    <property type="match status" value="1"/>
</dbReference>
<dbReference type="Proteomes" id="UP000188836">
    <property type="component" value="Unassembled WGS sequence"/>
</dbReference>
<feature type="domain" description="Fumarylacetoacetase-like C-terminal" evidence="2">
    <location>
        <begin position="99"/>
        <end position="266"/>
    </location>
</feature>
<dbReference type="GO" id="GO:0008684">
    <property type="term" value="F:2-oxopent-4-enoate hydratase activity"/>
    <property type="evidence" value="ECO:0007669"/>
    <property type="project" value="TreeGrafter"/>
</dbReference>
<dbReference type="GO" id="GO:0005737">
    <property type="term" value="C:cytoplasm"/>
    <property type="evidence" value="ECO:0007669"/>
    <property type="project" value="TreeGrafter"/>
</dbReference>
<evidence type="ECO:0000256" key="1">
    <source>
        <dbReference type="ARBA" id="ARBA00023239"/>
    </source>
</evidence>
<dbReference type="STRING" id="1538463.B0T36_08555"/>
<dbReference type="Pfam" id="PF01557">
    <property type="entry name" value="FAA_hydrolase"/>
    <property type="match status" value="1"/>
</dbReference>
<dbReference type="PANTHER" id="PTHR30143">
    <property type="entry name" value="ACID HYDRATASE"/>
    <property type="match status" value="1"/>
</dbReference>
<gene>
    <name evidence="3" type="ORF">B0T46_05015</name>
</gene>
<dbReference type="InterPro" id="IPR050772">
    <property type="entry name" value="Hydratase-Decarb/MhpD_sf"/>
</dbReference>
<dbReference type="InterPro" id="IPR036663">
    <property type="entry name" value="Fumarylacetoacetase_C_sf"/>
</dbReference>
<reference evidence="3 4" key="1">
    <citation type="journal article" date="2016" name="Antonie Van Leeuwenhoek">
        <title>Nocardia donostiensis sp. nov., isolated from human respiratory specimens.</title>
        <authorList>
            <person name="Ercibengoa M."/>
            <person name="Bell M."/>
            <person name="Marimon J.M."/>
            <person name="Humrighouse B."/>
            <person name="Klenk H.P."/>
            <person name="Potter G."/>
            <person name="Perez-Trallero E."/>
        </authorList>
    </citation>
    <scope>NUCLEOTIDE SEQUENCE [LARGE SCALE GENOMIC DNA]</scope>
    <source>
        <strain evidence="3 4">X1655</strain>
    </source>
</reference>
<dbReference type="EMBL" id="MUMY01000003">
    <property type="protein sequence ID" value="ONM49774.1"/>
    <property type="molecule type" value="Genomic_DNA"/>
</dbReference>
<protein>
    <submittedName>
        <fullName evidence="3">2-keto-4-pentenoate hydratase</fullName>
    </submittedName>
</protein>
<evidence type="ECO:0000259" key="2">
    <source>
        <dbReference type="Pfam" id="PF01557"/>
    </source>
</evidence>
<evidence type="ECO:0000313" key="3">
    <source>
        <dbReference type="EMBL" id="ONM49774.1"/>
    </source>
</evidence>
<proteinExistence type="predicted"/>
<name>A0A1W0BBK1_9NOCA</name>